<name>A0A328PH06_9EURY</name>
<keyword evidence="3" id="KW-0472">Membrane</keyword>
<gene>
    <name evidence="5" type="ORF">DPC56_04110</name>
</gene>
<dbReference type="SUPFAM" id="SSF53850">
    <property type="entry name" value="Periplasmic binding protein-like II"/>
    <property type="match status" value="1"/>
</dbReference>
<evidence type="ECO:0000313" key="5">
    <source>
        <dbReference type="EMBL" id="RAO79115.1"/>
    </source>
</evidence>
<dbReference type="InterPro" id="IPR050811">
    <property type="entry name" value="Phosphate_ABC_transporter"/>
</dbReference>
<comment type="caution">
    <text evidence="5">The sequence shown here is derived from an EMBL/GenBank/DDBJ whole genome shotgun (WGS) entry which is preliminary data.</text>
</comment>
<dbReference type="CDD" id="cd13653">
    <property type="entry name" value="PBP2_phosphate_like_1"/>
    <property type="match status" value="1"/>
</dbReference>
<keyword evidence="2" id="KW-0732">Signal</keyword>
<feature type="transmembrane region" description="Helical" evidence="3">
    <location>
        <begin position="6"/>
        <end position="24"/>
    </location>
</feature>
<dbReference type="Pfam" id="PF12849">
    <property type="entry name" value="PBP_like_2"/>
    <property type="match status" value="1"/>
</dbReference>
<reference evidence="5 6" key="1">
    <citation type="submission" date="2018-06" db="EMBL/GenBank/DDBJ databases">
        <title>Draft genome sequence of hyperthermophilic methanogen Methanothermobacter tenebrarum sp. MCM-B 1447.</title>
        <authorList>
            <person name="Pore S.D."/>
            <person name="Dagar S."/>
            <person name="Dhakephalkar P.K."/>
        </authorList>
    </citation>
    <scope>NUCLEOTIDE SEQUENCE [LARGE SCALE GENOMIC DNA]</scope>
    <source>
        <strain evidence="5 6">MCM B 1447</strain>
    </source>
</reference>
<dbReference type="AlphaFoldDB" id="A0A328PH06"/>
<evidence type="ECO:0000256" key="1">
    <source>
        <dbReference type="ARBA" id="ARBA00022448"/>
    </source>
</evidence>
<dbReference type="NCBIfam" id="TIGR02136">
    <property type="entry name" value="ptsS_2"/>
    <property type="match status" value="1"/>
</dbReference>
<dbReference type="PANTHER" id="PTHR30570:SF1">
    <property type="entry name" value="PHOSPHATE-BINDING PROTEIN PSTS"/>
    <property type="match status" value="1"/>
</dbReference>
<organism evidence="5 6">
    <name type="scientific">Methanothermobacter tenebrarum</name>
    <dbReference type="NCBI Taxonomy" id="680118"/>
    <lineage>
        <taxon>Archaea</taxon>
        <taxon>Methanobacteriati</taxon>
        <taxon>Methanobacteriota</taxon>
        <taxon>Methanomada group</taxon>
        <taxon>Methanobacteria</taxon>
        <taxon>Methanobacteriales</taxon>
        <taxon>Methanobacteriaceae</taxon>
        <taxon>Methanothermobacter</taxon>
    </lineage>
</organism>
<keyword evidence="3" id="KW-0812">Transmembrane</keyword>
<dbReference type="Gene3D" id="3.40.190.10">
    <property type="entry name" value="Periplasmic binding protein-like II"/>
    <property type="match status" value="2"/>
</dbReference>
<proteinExistence type="predicted"/>
<accession>A0A328PH06</accession>
<dbReference type="Proteomes" id="UP000249782">
    <property type="component" value="Unassembled WGS sequence"/>
</dbReference>
<feature type="domain" description="PBP" evidence="4">
    <location>
        <begin position="31"/>
        <end position="256"/>
    </location>
</feature>
<dbReference type="OrthoDB" id="53390at2157"/>
<dbReference type="InterPro" id="IPR024370">
    <property type="entry name" value="PBP_domain"/>
</dbReference>
<keyword evidence="6" id="KW-1185">Reference proteome</keyword>
<dbReference type="InterPro" id="IPR011862">
    <property type="entry name" value="Phos-bd"/>
</dbReference>
<dbReference type="PANTHER" id="PTHR30570">
    <property type="entry name" value="PERIPLASMIC PHOSPHATE BINDING COMPONENT OF PHOSPHATE ABC TRANSPORTER"/>
    <property type="match status" value="1"/>
</dbReference>
<evidence type="ECO:0000256" key="3">
    <source>
        <dbReference type="SAM" id="Phobius"/>
    </source>
</evidence>
<dbReference type="EMBL" id="QLOE01000004">
    <property type="protein sequence ID" value="RAO79115.1"/>
    <property type="molecule type" value="Genomic_DNA"/>
</dbReference>
<evidence type="ECO:0000256" key="2">
    <source>
        <dbReference type="ARBA" id="ARBA00022729"/>
    </source>
</evidence>
<dbReference type="GO" id="GO:0042301">
    <property type="term" value="F:phosphate ion binding"/>
    <property type="evidence" value="ECO:0007669"/>
    <property type="project" value="InterPro"/>
</dbReference>
<protein>
    <submittedName>
        <fullName evidence="5">Phosphate-binding protein</fullName>
    </submittedName>
</protein>
<evidence type="ECO:0000313" key="6">
    <source>
        <dbReference type="Proteomes" id="UP000249782"/>
    </source>
</evidence>
<evidence type="ECO:0000259" key="4">
    <source>
        <dbReference type="Pfam" id="PF12849"/>
    </source>
</evidence>
<keyword evidence="1" id="KW-0813">Transport</keyword>
<dbReference type="RefSeq" id="WP_112093802.1">
    <property type="nucleotide sequence ID" value="NZ_QLOE01000004.1"/>
</dbReference>
<sequence length="271" mass="28949">MDTKTILGIIVAIIIIIGAIVVLGGQGGEKRIDIVGSTSVQPVAEKLAAEYMKKHPDVKINVQGGGSSVGITQAQQGTADIGTSSKDLKEDEKKGLKVYLIGKDGIVVIVNKQNKIQGLTTEQVRDIFSGKISNWNEVGGPDAKITVITREEGSGTRKAFEEIVMGKEAKIRKDAIVESSTEAVKQAVKQDPNAIGFISLANLDDTVKALEIDGIIPSEKTVADGSYKLQRPFLFLTKGEPTGVVKDFIDWVLSPEGQAIVKSEKVVPAKQ</sequence>
<keyword evidence="3" id="KW-1133">Transmembrane helix</keyword>